<evidence type="ECO:0000313" key="2">
    <source>
        <dbReference type="Proteomes" id="UP001140949"/>
    </source>
</evidence>
<dbReference type="AlphaFoldDB" id="A0AAX6HP81"/>
<keyword evidence="2" id="KW-1185">Reference proteome</keyword>
<accession>A0AAX6HP81</accession>
<dbReference type="Proteomes" id="UP001140949">
    <property type="component" value="Unassembled WGS sequence"/>
</dbReference>
<protein>
    <submittedName>
        <fullName evidence="1">Uncharacterized protein</fullName>
    </submittedName>
</protein>
<evidence type="ECO:0000313" key="1">
    <source>
        <dbReference type="EMBL" id="KAJ6842125.1"/>
    </source>
</evidence>
<organism evidence="1 2">
    <name type="scientific">Iris pallida</name>
    <name type="common">Sweet iris</name>
    <dbReference type="NCBI Taxonomy" id="29817"/>
    <lineage>
        <taxon>Eukaryota</taxon>
        <taxon>Viridiplantae</taxon>
        <taxon>Streptophyta</taxon>
        <taxon>Embryophyta</taxon>
        <taxon>Tracheophyta</taxon>
        <taxon>Spermatophyta</taxon>
        <taxon>Magnoliopsida</taxon>
        <taxon>Liliopsida</taxon>
        <taxon>Asparagales</taxon>
        <taxon>Iridaceae</taxon>
        <taxon>Iridoideae</taxon>
        <taxon>Irideae</taxon>
        <taxon>Iris</taxon>
    </lineage>
</organism>
<dbReference type="EMBL" id="JANAVB010007913">
    <property type="protein sequence ID" value="KAJ6842125.1"/>
    <property type="molecule type" value="Genomic_DNA"/>
</dbReference>
<sequence length="35" mass="4133">MFIVHRSLFIVHSSLFLLVHWGGEILHICDQSYFS</sequence>
<name>A0AAX6HP81_IRIPA</name>
<reference evidence="1" key="1">
    <citation type="journal article" date="2023" name="GigaByte">
        <title>Genome assembly of the bearded iris, Iris pallida Lam.</title>
        <authorList>
            <person name="Bruccoleri R.E."/>
            <person name="Oakeley E.J."/>
            <person name="Faust A.M.E."/>
            <person name="Altorfer M."/>
            <person name="Dessus-Babus S."/>
            <person name="Burckhardt D."/>
            <person name="Oertli M."/>
            <person name="Naumann U."/>
            <person name="Petersen F."/>
            <person name="Wong J."/>
        </authorList>
    </citation>
    <scope>NUCLEOTIDE SEQUENCE</scope>
    <source>
        <strain evidence="1">GSM-AAB239-AS_SAM_17_03QT</strain>
    </source>
</reference>
<comment type="caution">
    <text evidence="1">The sequence shown here is derived from an EMBL/GenBank/DDBJ whole genome shotgun (WGS) entry which is preliminary data.</text>
</comment>
<proteinExistence type="predicted"/>
<reference evidence="1" key="2">
    <citation type="submission" date="2023-04" db="EMBL/GenBank/DDBJ databases">
        <authorList>
            <person name="Bruccoleri R.E."/>
            <person name="Oakeley E.J."/>
            <person name="Faust A.-M."/>
            <person name="Dessus-Babus S."/>
            <person name="Altorfer M."/>
            <person name="Burckhardt D."/>
            <person name="Oertli M."/>
            <person name="Naumann U."/>
            <person name="Petersen F."/>
            <person name="Wong J."/>
        </authorList>
    </citation>
    <scope>NUCLEOTIDE SEQUENCE</scope>
    <source>
        <strain evidence="1">GSM-AAB239-AS_SAM_17_03QT</strain>
        <tissue evidence="1">Leaf</tissue>
    </source>
</reference>
<gene>
    <name evidence="1" type="ORF">M6B38_303280</name>
</gene>